<dbReference type="KEGG" id="more:E1B28_012276"/>
<feature type="compositionally biased region" description="Acidic residues" evidence="1">
    <location>
        <begin position="934"/>
        <end position="949"/>
    </location>
</feature>
<protein>
    <recommendedName>
        <fullName evidence="4">CxC1-like cysteine cluster associated with KDZ transposases domain-containing protein</fullName>
    </recommendedName>
</protein>
<dbReference type="Pfam" id="PF18758">
    <property type="entry name" value="KDZ"/>
    <property type="match status" value="1"/>
</dbReference>
<feature type="region of interest" description="Disordered" evidence="1">
    <location>
        <begin position="1"/>
        <end position="21"/>
    </location>
</feature>
<sequence length="962" mass="109712">MVRLQKKGSSSSRKIRHISGISSVAGHLHSSRVYKPKEIRSIRKNARVDLSEPSQLDDPDLMDTRGDEGGPWVDIDFVEGVLQGDSTVETSHQGGELDDLVVELEENMYGNKKRRDWRTRRDRVEKRTAAFKPQLESMANAYMTWSYGLKSLGADPGDIEECSLPYLDVTLVDVFAVRKGRIYIDGALDASIGAAFIRQGFVPCSPLNPSVAISTRTFEFLVPVSLHCPKLSAHAFVKGLAAIHGTVYRPYLYQQFLIAIDLYHDLTRVVERRVKIALGRASRDWQLKNACPCCMYELEGEKQLCYRMLFAMDGNNSLKRMKRLAGSWDEDGEKVTGSGPSIERKDSRVILDDRYLSREEVDKWARENWGVWEEVKEEENLCEQRWQNMNEGNTARSWSMYEETGIFIALCRHSFVLVIADMVESGEMFKYPLAVVHRLLTELGECLGGGYDIGCKFGSTLCLSPLGRLAKEQRYKSLVPIFHGHGHNRLCQTENLGTYVEGVGKEDLETCERFFSRSNDLASSVHHASSFHHHQTISAYIRHTDDFETFQRLSKFLVDKFMQAAQILKTEDAVKKSLEVLGVTFFRDVELWLNEEKTYLASLKKEPEDETIRMDYFRALRKYYKALEAVKSISLVWVTSTDQLPERSGKATELDKQRRRMVEDVDTARNNVVALERHMGISPEACWTSDSTDWKEAETLVKRATYQRCLDKLESLIVARLFELTRMNRSHTGYNLRSHIGKVIKARSQAIKTALNNFNEAAAALFPDRAALEWDEVVKYAFLADFDLLRETRLDIREKPWATPGGRAALDGYYQLQRAREEIDRIQVEVRRLMTFMEDEQTYLAAKFKAYEANNPLLAHQILCHAERRGRAFEMHHDRLQKLQKFPSFIPTALTPGQAVQTVEERCQGSIVVGQDPELPTPVSGAHGQVDLGTESEEEEEKEESDDELLSSTLEAVLALTE</sequence>
<evidence type="ECO:0000313" key="3">
    <source>
        <dbReference type="Proteomes" id="UP001049176"/>
    </source>
</evidence>
<organism evidence="2 3">
    <name type="scientific">Marasmius oreades</name>
    <name type="common">fairy-ring Marasmius</name>
    <dbReference type="NCBI Taxonomy" id="181124"/>
    <lineage>
        <taxon>Eukaryota</taxon>
        <taxon>Fungi</taxon>
        <taxon>Dikarya</taxon>
        <taxon>Basidiomycota</taxon>
        <taxon>Agaricomycotina</taxon>
        <taxon>Agaricomycetes</taxon>
        <taxon>Agaricomycetidae</taxon>
        <taxon>Agaricales</taxon>
        <taxon>Marasmiineae</taxon>
        <taxon>Marasmiaceae</taxon>
        <taxon>Marasmius</taxon>
    </lineage>
</organism>
<evidence type="ECO:0000313" key="2">
    <source>
        <dbReference type="EMBL" id="KAG7088262.1"/>
    </source>
</evidence>
<dbReference type="RefSeq" id="XP_043004733.1">
    <property type="nucleotide sequence ID" value="XM_043157366.1"/>
</dbReference>
<evidence type="ECO:0000256" key="1">
    <source>
        <dbReference type="SAM" id="MobiDB-lite"/>
    </source>
</evidence>
<gene>
    <name evidence="2" type="ORF">E1B28_012276</name>
</gene>
<dbReference type="OrthoDB" id="3246730at2759"/>
<keyword evidence="3" id="KW-1185">Reference proteome</keyword>
<dbReference type="GeneID" id="66081351"/>
<dbReference type="EMBL" id="CM032188">
    <property type="protein sequence ID" value="KAG7088262.1"/>
    <property type="molecule type" value="Genomic_DNA"/>
</dbReference>
<comment type="caution">
    <text evidence="2">The sequence shown here is derived from an EMBL/GenBank/DDBJ whole genome shotgun (WGS) entry which is preliminary data.</text>
</comment>
<evidence type="ECO:0008006" key="4">
    <source>
        <dbReference type="Google" id="ProtNLM"/>
    </source>
</evidence>
<name>A0A9P7UN24_9AGAR</name>
<proteinExistence type="predicted"/>
<dbReference type="AlphaFoldDB" id="A0A9P7UN24"/>
<dbReference type="PANTHER" id="PTHR33096">
    <property type="entry name" value="CXC2 DOMAIN-CONTAINING PROTEIN"/>
    <property type="match status" value="1"/>
</dbReference>
<dbReference type="InterPro" id="IPR040521">
    <property type="entry name" value="KDZ"/>
</dbReference>
<dbReference type="PANTHER" id="PTHR33096:SF1">
    <property type="entry name" value="CXC1-LIKE CYSTEINE CLUSTER ASSOCIATED WITH KDZ TRANSPOSASES DOMAIN-CONTAINING PROTEIN"/>
    <property type="match status" value="1"/>
</dbReference>
<reference evidence="2" key="1">
    <citation type="journal article" date="2021" name="Genome Biol. Evol.">
        <title>The assembled and annotated genome of the fairy-ring fungus Marasmius oreades.</title>
        <authorList>
            <person name="Hiltunen M."/>
            <person name="Ament-Velasquez S.L."/>
            <person name="Johannesson H."/>
        </authorList>
    </citation>
    <scope>NUCLEOTIDE SEQUENCE</scope>
    <source>
        <strain evidence="2">03SP1</strain>
    </source>
</reference>
<feature type="region of interest" description="Disordered" evidence="1">
    <location>
        <begin position="44"/>
        <end position="69"/>
    </location>
</feature>
<dbReference type="Proteomes" id="UP001049176">
    <property type="component" value="Chromosome 8"/>
</dbReference>
<feature type="region of interest" description="Disordered" evidence="1">
    <location>
        <begin position="914"/>
        <end position="952"/>
    </location>
</feature>
<accession>A0A9P7UN24</accession>